<dbReference type="InterPro" id="IPR012939">
    <property type="entry name" value="Glyco_hydro_92"/>
</dbReference>
<dbReference type="AlphaFoldDB" id="A0A495W9E3"/>
<evidence type="ECO:0000256" key="3">
    <source>
        <dbReference type="ARBA" id="ARBA00022837"/>
    </source>
</evidence>
<dbReference type="FunFam" id="3.30.2080.10:FF:000001">
    <property type="entry name" value="Alpha-1,2-mannosidase subfamily"/>
    <property type="match status" value="1"/>
</dbReference>
<gene>
    <name evidence="6" type="ORF">BC742_1395</name>
</gene>
<dbReference type="FunFam" id="1.20.1050.60:FF:000001">
    <property type="entry name" value="Putative alpha-1,2-mannosidase"/>
    <property type="match status" value="1"/>
</dbReference>
<organism evidence="6 7">
    <name type="scientific">Coprobacter fastidiosus NSB1 = JCM 33896</name>
    <dbReference type="NCBI Taxonomy" id="1349822"/>
    <lineage>
        <taxon>Bacteria</taxon>
        <taxon>Pseudomonadati</taxon>
        <taxon>Bacteroidota</taxon>
        <taxon>Bacteroidia</taxon>
        <taxon>Bacteroidales</taxon>
        <taxon>Barnesiellaceae</taxon>
        <taxon>Coprobacter</taxon>
    </lineage>
</organism>
<dbReference type="Proteomes" id="UP000269493">
    <property type="component" value="Unassembled WGS sequence"/>
</dbReference>
<dbReference type="GO" id="GO:0006516">
    <property type="term" value="P:glycoprotein catabolic process"/>
    <property type="evidence" value="ECO:0007669"/>
    <property type="project" value="TreeGrafter"/>
</dbReference>
<dbReference type="Pfam" id="PF07971">
    <property type="entry name" value="Glyco_hydro_92"/>
    <property type="match status" value="1"/>
</dbReference>
<evidence type="ECO:0000313" key="7">
    <source>
        <dbReference type="Proteomes" id="UP000269493"/>
    </source>
</evidence>
<dbReference type="NCBIfam" id="TIGR01180">
    <property type="entry name" value="aman2_put"/>
    <property type="match status" value="1"/>
</dbReference>
<dbReference type="PROSITE" id="PS51257">
    <property type="entry name" value="PROKAR_LIPOPROTEIN"/>
    <property type="match status" value="1"/>
</dbReference>
<dbReference type="PANTHER" id="PTHR12143">
    <property type="entry name" value="PEPTIDE N-GLYCANASE PNGASE -RELATED"/>
    <property type="match status" value="1"/>
</dbReference>
<dbReference type="InterPro" id="IPR005887">
    <property type="entry name" value="GH92_a_mannosidase_put"/>
</dbReference>
<dbReference type="GeneID" id="92928796"/>
<dbReference type="Gene3D" id="1.20.1610.10">
    <property type="entry name" value="alpha-1,2-mannosidases domains"/>
    <property type="match status" value="1"/>
</dbReference>
<dbReference type="Gene3D" id="3.30.2080.10">
    <property type="entry name" value="GH92 mannosidase domain"/>
    <property type="match status" value="1"/>
</dbReference>
<dbReference type="InterPro" id="IPR041371">
    <property type="entry name" value="GH92_N"/>
</dbReference>
<protein>
    <submittedName>
        <fullName evidence="6">Putative alpha-1,2-mannosidase</fullName>
    </submittedName>
</protein>
<evidence type="ECO:0000256" key="2">
    <source>
        <dbReference type="ARBA" id="ARBA00011245"/>
    </source>
</evidence>
<evidence type="ECO:0000313" key="6">
    <source>
        <dbReference type="EMBL" id="RKT58322.1"/>
    </source>
</evidence>
<proteinExistence type="predicted"/>
<dbReference type="Gene3D" id="1.20.1050.60">
    <property type="entry name" value="alpha-1,2-mannosidase"/>
    <property type="match status" value="1"/>
</dbReference>
<dbReference type="SUPFAM" id="SSF48208">
    <property type="entry name" value="Six-hairpin glycosidases"/>
    <property type="match status" value="1"/>
</dbReference>
<evidence type="ECO:0000259" key="4">
    <source>
        <dbReference type="Pfam" id="PF07971"/>
    </source>
</evidence>
<dbReference type="InterPro" id="IPR050883">
    <property type="entry name" value="PNGase"/>
</dbReference>
<dbReference type="GO" id="GO:0030246">
    <property type="term" value="F:carbohydrate binding"/>
    <property type="evidence" value="ECO:0007669"/>
    <property type="project" value="InterPro"/>
</dbReference>
<comment type="caution">
    <text evidence="6">The sequence shown here is derived from an EMBL/GenBank/DDBJ whole genome shotgun (WGS) entry which is preliminary data.</text>
</comment>
<evidence type="ECO:0000259" key="5">
    <source>
        <dbReference type="Pfam" id="PF17678"/>
    </source>
</evidence>
<sequence>MKTKMLFAAALAGAVFFSCKEQKAPVEELYSRVDPYIGAGGHGHVFVGASVPFGAVQAGPNNIHKGWDWCSGYHYSDSIIIGFSQTHLNGTGCSDMGDIQLMPYPGDVKIDRGEQNNIEGAYASTYSHSNEKVEPAYYSLLMDNGVKAELTATAHAAMHRYTFPIDQMANIMINLVEGNGDRADSTYIKLVDRNTIEGYRFSKGWSPRHKIFFAIKSNVPVDQLAVFDNDQPVEEEEGYGLIKGVARFEKAPSNVVWKIGISSVSCANAMENLDAEMPSFDFDSVVIAGKKLWEQELSRIAIKTSNERYKKIFYTSLYHTAIAPTRYSDVNGDFRGHDDKIYRNVPYTNYSTLSLWDTYRALNPLFTIIHPQMIPDIVNSMLGIYDQQGRLPIWPLAGGETNCMPGYSAIPVIADAYLKGFDGFDTERAFDACVKSATNPNQKGISFLMNRRYIPCDSVHEAPSFAMEYAVGDWGIAQMAKRMGKQSDYRVFAERANYFENYFDSSIGFIRPKMADGSWRTPYDPFINVHGRGDFCEGNGWQYTFFVPQNPEGLILSFGGDEGFTKKLDEFYVAEGDLGEYAAPDISGLIGQYAHGNEPSHHVAYLYAFAGQQWKTAEKVRYIMDHFYTDQPDGIIGNEDCGQMSAWYILSSMGFYQVNPCNGVFVFGSPLFDEVSITLPEDKTFIVEAINNGPENIYIQKVELNGKPYSRSYILYQDIMKGGKLTFYMGDKPNYDFGTAKEDRPVSLIFDKE</sequence>
<keyword evidence="3" id="KW-0106">Calcium</keyword>
<evidence type="ECO:0000256" key="1">
    <source>
        <dbReference type="ARBA" id="ARBA00001913"/>
    </source>
</evidence>
<dbReference type="Pfam" id="PF17678">
    <property type="entry name" value="Glyco_hydro_92N"/>
    <property type="match status" value="1"/>
</dbReference>
<dbReference type="GO" id="GO:0000224">
    <property type="term" value="F:peptide-N4-(N-acetyl-beta-glucosaminyl)asparagine amidase activity"/>
    <property type="evidence" value="ECO:0007669"/>
    <property type="project" value="TreeGrafter"/>
</dbReference>
<feature type="domain" description="Glycosyl hydrolase family 92 N-terminal" evidence="5">
    <location>
        <begin position="33"/>
        <end position="262"/>
    </location>
</feature>
<dbReference type="GO" id="GO:0005975">
    <property type="term" value="P:carbohydrate metabolic process"/>
    <property type="evidence" value="ECO:0007669"/>
    <property type="project" value="InterPro"/>
</dbReference>
<dbReference type="EMBL" id="RBXN01000004">
    <property type="protein sequence ID" value="RKT58322.1"/>
    <property type="molecule type" value="Genomic_DNA"/>
</dbReference>
<dbReference type="GO" id="GO:0005829">
    <property type="term" value="C:cytosol"/>
    <property type="evidence" value="ECO:0007669"/>
    <property type="project" value="TreeGrafter"/>
</dbReference>
<name>A0A495W9E3_9BACT</name>
<dbReference type="InterPro" id="IPR014718">
    <property type="entry name" value="GH-type_carb-bd"/>
</dbReference>
<comment type="cofactor">
    <cofactor evidence="1">
        <name>Ca(2+)</name>
        <dbReference type="ChEBI" id="CHEBI:29108"/>
    </cofactor>
</comment>
<reference evidence="6 7" key="1">
    <citation type="submission" date="2018-10" db="EMBL/GenBank/DDBJ databases">
        <title>Genomic Encyclopedia of Archaeal and Bacterial Type Strains, Phase II (KMG-II): from individual species to whole genera.</title>
        <authorList>
            <person name="Goeker M."/>
        </authorList>
    </citation>
    <scope>NUCLEOTIDE SEQUENCE [LARGE SCALE GENOMIC DNA]</scope>
    <source>
        <strain evidence="6 7">NSB1</strain>
    </source>
</reference>
<feature type="domain" description="Glycosyl hydrolase family 92" evidence="4">
    <location>
        <begin position="268"/>
        <end position="731"/>
    </location>
</feature>
<dbReference type="RefSeq" id="WP_022602973.1">
    <property type="nucleotide sequence ID" value="NZ_KI440835.1"/>
</dbReference>
<dbReference type="Gene3D" id="2.70.98.10">
    <property type="match status" value="1"/>
</dbReference>
<dbReference type="InterPro" id="IPR008928">
    <property type="entry name" value="6-hairpin_glycosidase_sf"/>
</dbReference>
<dbReference type="PANTHER" id="PTHR12143:SF39">
    <property type="entry name" value="SECRETED PROTEIN"/>
    <property type="match status" value="1"/>
</dbReference>
<comment type="subunit">
    <text evidence="2">Monomer.</text>
</comment>
<dbReference type="OrthoDB" id="9762711at2"/>
<accession>A0A495W9E3</accession>
<keyword evidence="7" id="KW-1185">Reference proteome</keyword>